<evidence type="ECO:0000313" key="4">
    <source>
        <dbReference type="Proteomes" id="UP000646749"/>
    </source>
</evidence>
<feature type="domain" description="Protein kinase" evidence="2">
    <location>
        <begin position="243"/>
        <end position="506"/>
    </location>
</feature>
<organism evidence="3 4">
    <name type="scientific">Plantactinospora endophytica</name>
    <dbReference type="NCBI Taxonomy" id="673535"/>
    <lineage>
        <taxon>Bacteria</taxon>
        <taxon>Bacillati</taxon>
        <taxon>Actinomycetota</taxon>
        <taxon>Actinomycetes</taxon>
        <taxon>Micromonosporales</taxon>
        <taxon>Micromonosporaceae</taxon>
        <taxon>Plantactinospora</taxon>
    </lineage>
</organism>
<dbReference type="InterPro" id="IPR057929">
    <property type="entry name" value="RamC_N"/>
</dbReference>
<reference evidence="3 4" key="1">
    <citation type="submission" date="2021-01" db="EMBL/GenBank/DDBJ databases">
        <title>Whole genome shotgun sequence of Plantactinospora endophytica NBRC 110450.</title>
        <authorList>
            <person name="Komaki H."/>
            <person name="Tamura T."/>
        </authorList>
    </citation>
    <scope>NUCLEOTIDE SEQUENCE [LARGE SCALE GENOMIC DNA]</scope>
    <source>
        <strain evidence="3 4">NBRC 110450</strain>
    </source>
</reference>
<proteinExistence type="predicted"/>
<dbReference type="SMART" id="SM00220">
    <property type="entry name" value="S_TKc"/>
    <property type="match status" value="1"/>
</dbReference>
<evidence type="ECO:0000313" key="3">
    <source>
        <dbReference type="EMBL" id="GIG87274.1"/>
    </source>
</evidence>
<evidence type="ECO:0000256" key="1">
    <source>
        <dbReference type="SAM" id="MobiDB-lite"/>
    </source>
</evidence>
<dbReference type="EMBL" id="BONW01000009">
    <property type="protein sequence ID" value="GIG87274.1"/>
    <property type="molecule type" value="Genomic_DNA"/>
</dbReference>
<accession>A0ABQ4DXT8</accession>
<dbReference type="CDD" id="cd04791">
    <property type="entry name" value="LanC_SerThrkinase"/>
    <property type="match status" value="1"/>
</dbReference>
<keyword evidence="3" id="KW-0418">Kinase</keyword>
<feature type="region of interest" description="Disordered" evidence="1">
    <location>
        <begin position="487"/>
        <end position="516"/>
    </location>
</feature>
<gene>
    <name evidence="3" type="ORF">Pen02_22100</name>
</gene>
<sequence length="946" mass="102101">MHRWSTVAQGPPEEPTMDERYDAYCAVDPLFYDSLSTTAATTASGYAAADRPVPDGWQREPSDDWLVYGPEDGTLPQQGWKIHVSACLDNAERILDSVFDYCVPRGMSFKFLRGPRMLLMRNSKYARRGSSGKFVTIYPRDEAELELACKELAERLTGEAGPYILSDLRYGAGPVYVRYGGFAARYCVSADGQVVPAIEDGTGTLVPDRRDPVFHVPDWVSLPEFLGPHLAARNATTTTDLPYRIERVIHFSNGGGLYVGRDTRTDAQVVLKEARPHAGLDATGTDAITRLHREAEMLRRLADVPGIARVHDEFVLGDHHFLALEFVEGRALNKLIVERYPLVDADATPAQKADYTDWALRIHAQVQRTVDAIAADGVVYGDLHLFNIMVGPDDRVTLVDFEVAAPVAEASRPALRNQAFAAPRDRTGLAVDRYALACLRLALFLPLTQMVRLAPAKAAHLADVVAAHFPVPRDFLDAAVAEITGSAHPAETTPQPVPETTPHPVPGTAPYPVSGTVAHPVPGADDFAADRTAWPRLRDRIAGAILASATPERDDRLFPGDIDQFRTGGLNLGYGAAGIVHALHATGAGRFPEYEDWLVKRALHPESGTRCGFYDGLHGVAYALEHLGRRQDALDVLDICLGEPWEELGEDLVSGLSGIALNLAEMAGRTGEPTLRQAAWRAAELVTDRLTDGAGAPAGGDTAGSTGAGAQISGGQHPYAGLTRGRTGPALMFLRLYELTGDTGLLDRAGDALRHDLRRCVLRPDGALEVNEGWRTMPYLAHGSVGIGLVLDQYLRHRPDPELAESAGAVRRAARAPFYAQSGLFAGRAGIIAYLAARSAGGSGRTGTETVVQAEGEAAERDDDRAELDRQVARLAWHALPYQGFLAFPGEQLLRLSMDLATGSAGVLLATGTARHDEPVTLPFLAPLTGATRLPSLPRGAHRTEQ</sequence>
<comment type="caution">
    <text evidence="3">The sequence shown here is derived from an EMBL/GenBank/DDBJ whole genome shotgun (WGS) entry which is preliminary data.</text>
</comment>
<dbReference type="SUPFAM" id="SSF158745">
    <property type="entry name" value="LanC-like"/>
    <property type="match status" value="1"/>
</dbReference>
<keyword evidence="4" id="KW-1185">Reference proteome</keyword>
<dbReference type="Proteomes" id="UP000646749">
    <property type="component" value="Unassembled WGS sequence"/>
</dbReference>
<dbReference type="SMART" id="SM01260">
    <property type="entry name" value="LANC_like"/>
    <property type="match status" value="1"/>
</dbReference>
<dbReference type="Pfam" id="PF25816">
    <property type="entry name" value="RamC_N"/>
    <property type="match status" value="1"/>
</dbReference>
<keyword evidence="3" id="KW-0808">Transferase</keyword>
<evidence type="ECO:0000259" key="2">
    <source>
        <dbReference type="PROSITE" id="PS50011"/>
    </source>
</evidence>
<protein>
    <submittedName>
        <fullName evidence="3">Serine/threonine protein kinase</fullName>
    </submittedName>
</protein>
<dbReference type="Gene3D" id="1.10.510.10">
    <property type="entry name" value="Transferase(Phosphotransferase) domain 1"/>
    <property type="match status" value="1"/>
</dbReference>
<dbReference type="Gene3D" id="3.30.200.20">
    <property type="entry name" value="Phosphorylase Kinase, domain 1"/>
    <property type="match status" value="1"/>
</dbReference>
<name>A0ABQ4DXT8_9ACTN</name>
<dbReference type="GO" id="GO:0004674">
    <property type="term" value="F:protein serine/threonine kinase activity"/>
    <property type="evidence" value="ECO:0007669"/>
    <property type="project" value="UniProtKB-KW"/>
</dbReference>
<dbReference type="InterPro" id="IPR000719">
    <property type="entry name" value="Prot_kinase_dom"/>
</dbReference>
<feature type="compositionally biased region" description="Pro residues" evidence="1">
    <location>
        <begin position="495"/>
        <end position="509"/>
    </location>
</feature>
<dbReference type="NCBIfam" id="NF038151">
    <property type="entry name" value="lanthi_synth_III"/>
    <property type="match status" value="1"/>
</dbReference>
<dbReference type="SUPFAM" id="SSF56112">
    <property type="entry name" value="Protein kinase-like (PK-like)"/>
    <property type="match status" value="1"/>
</dbReference>
<dbReference type="PROSITE" id="PS50011">
    <property type="entry name" value="PROTEIN_KINASE_DOM"/>
    <property type="match status" value="1"/>
</dbReference>
<dbReference type="InterPro" id="IPR011009">
    <property type="entry name" value="Kinase-like_dom_sf"/>
</dbReference>
<keyword evidence="3" id="KW-0723">Serine/threonine-protein kinase</keyword>
<dbReference type="InterPro" id="IPR058053">
    <property type="entry name" value="RamC_C"/>
</dbReference>
<dbReference type="InterPro" id="IPR053524">
    <property type="entry name" value="Aerial_hyphae_peptide-synth"/>
</dbReference>
<dbReference type="Gene3D" id="1.50.10.20">
    <property type="match status" value="1"/>
</dbReference>
<dbReference type="Pfam" id="PF00069">
    <property type="entry name" value="Pkinase"/>
    <property type="match status" value="1"/>
</dbReference>
<feature type="region of interest" description="Disordered" evidence="1">
    <location>
        <begin position="691"/>
        <end position="712"/>
    </location>
</feature>
<dbReference type="InterPro" id="IPR007822">
    <property type="entry name" value="LANC-like"/>
</dbReference>